<reference evidence="10 11" key="2">
    <citation type="submission" date="2023-11" db="UniProtKB">
        <authorList>
            <consortium name="WormBaseParasite"/>
        </authorList>
    </citation>
    <scope>IDENTIFICATION</scope>
</reference>
<organism evidence="9 10">
    <name type="scientific">Trichobilharzia regenti</name>
    <name type="common">Nasal bird schistosome</name>
    <dbReference type="NCBI Taxonomy" id="157069"/>
    <lineage>
        <taxon>Eukaryota</taxon>
        <taxon>Metazoa</taxon>
        <taxon>Spiralia</taxon>
        <taxon>Lophotrochozoa</taxon>
        <taxon>Platyhelminthes</taxon>
        <taxon>Trematoda</taxon>
        <taxon>Digenea</taxon>
        <taxon>Strigeidida</taxon>
        <taxon>Schistosomatoidea</taxon>
        <taxon>Schistosomatidae</taxon>
        <taxon>Trichobilharzia</taxon>
    </lineage>
</organism>
<evidence type="ECO:0000256" key="2">
    <source>
        <dbReference type="ARBA" id="ARBA00006496"/>
    </source>
</evidence>
<evidence type="ECO:0000256" key="6">
    <source>
        <dbReference type="ARBA" id="ARBA00023180"/>
    </source>
</evidence>
<keyword evidence="5 7" id="KW-0472">Membrane</keyword>
<comment type="similarity">
    <text evidence="2">Belongs to the TIP family.</text>
</comment>
<sequence length="488" mass="53606">MGSPQLVDTFASQPLVCDVNSDMIADLYGETSKRERVVYFGGSELKKLSASYAGPSWSRLGYSAFGDVNGDYIPDFVILVDDGNTQQLQVITRSLSSVGSLPDVSNAELIELDPKLLSSPKSVLGLFVLNDFDYDGSIDLLLPVCTDANCLDSSYMYMYSFKNKKWSPIDINWQPSNAKEDSEVKWSLTSIPQIKSSALLTSSLVGPTVGDVNMDGKPDFAMGVTSYTKSGQATGTYPAVFINQGFNSRGVLTFQLTLLSGVELPPDNKRIRQLAFFDQTDDSILDLFVVSLNSHDQPSAQLFLNSIDADPYFIKVTVLNGLCSSSDVCSDGRLPYGLPVTGISSFLDTEAASGGRQLSSALLSSQSCCSALQVPFEVLGLGPFANYVEKLTVSIPPSKDAIRSRLLSFIVPKAQIVINPYPLNNPSAWTMKLFLQPLYNMKVLYIAITLLCICILLLIIIGILQWFEFREDRLEKQKESQRFHFDAM</sequence>
<evidence type="ECO:0000313" key="9">
    <source>
        <dbReference type="Proteomes" id="UP000050795"/>
    </source>
</evidence>
<evidence type="ECO:0000313" key="10">
    <source>
        <dbReference type="WBParaSite" id="TREG1_27770.1"/>
    </source>
</evidence>
<dbReference type="Gene3D" id="2.130.10.130">
    <property type="entry name" value="Integrin alpha, N-terminal"/>
    <property type="match status" value="1"/>
</dbReference>
<reference evidence="9" key="1">
    <citation type="submission" date="2022-06" db="EMBL/GenBank/DDBJ databases">
        <authorList>
            <person name="Berger JAMES D."/>
            <person name="Berger JAMES D."/>
        </authorList>
    </citation>
    <scope>NUCLEOTIDE SEQUENCE [LARGE SCALE GENOMIC DNA]</scope>
</reference>
<evidence type="ECO:0000313" key="11">
    <source>
        <dbReference type="WBParaSite" id="TREG1_27770.2"/>
    </source>
</evidence>
<dbReference type="Proteomes" id="UP000050795">
    <property type="component" value="Unassembled WGS sequence"/>
</dbReference>
<dbReference type="PANTHER" id="PTHR13412">
    <property type="entry name" value="T-CELL IMMUNOMODULATORY PROTEIN HOMOLOG"/>
    <property type="match status" value="1"/>
</dbReference>
<comment type="subcellular location">
    <subcellularLocation>
        <location evidence="1">Membrane</location>
        <topology evidence="1">Single-pass type I membrane protein</topology>
    </subcellularLocation>
</comment>
<dbReference type="InterPro" id="IPR024881">
    <property type="entry name" value="Tip"/>
</dbReference>
<evidence type="ECO:0000256" key="1">
    <source>
        <dbReference type="ARBA" id="ARBA00004479"/>
    </source>
</evidence>
<dbReference type="InterPro" id="IPR028994">
    <property type="entry name" value="Integrin_alpha_N"/>
</dbReference>
<feature type="transmembrane region" description="Helical" evidence="7">
    <location>
        <begin position="443"/>
        <end position="467"/>
    </location>
</feature>
<keyword evidence="4 7" id="KW-1133">Transmembrane helix</keyword>
<dbReference type="AlphaFoldDB" id="A0AA85JFX2"/>
<proteinExistence type="inferred from homology"/>
<evidence type="ECO:0000256" key="5">
    <source>
        <dbReference type="ARBA" id="ARBA00023136"/>
    </source>
</evidence>
<dbReference type="InterPro" id="IPR057089">
    <property type="entry name" value="C2_TIP"/>
</dbReference>
<dbReference type="GO" id="GO:0005886">
    <property type="term" value="C:plasma membrane"/>
    <property type="evidence" value="ECO:0007669"/>
    <property type="project" value="TreeGrafter"/>
</dbReference>
<keyword evidence="6" id="KW-0325">Glycoprotein</keyword>
<dbReference type="WBParaSite" id="TREG1_27770.2">
    <property type="protein sequence ID" value="TREG1_27770.2"/>
    <property type="gene ID" value="TREG1_27770"/>
</dbReference>
<protein>
    <recommendedName>
        <fullName evidence="8">T-cell immunomodulatory protein TIP C2 domain-containing protein</fullName>
    </recommendedName>
</protein>
<dbReference type="SUPFAM" id="SSF69318">
    <property type="entry name" value="Integrin alpha N-terminal domain"/>
    <property type="match status" value="1"/>
</dbReference>
<name>A0AA85JFX2_TRIRE</name>
<dbReference type="WBParaSite" id="TREG1_27770.1">
    <property type="protein sequence ID" value="TREG1_27770.1"/>
    <property type="gene ID" value="TREG1_27770"/>
</dbReference>
<dbReference type="Pfam" id="PF23122">
    <property type="entry name" value="C2_ITFG1"/>
    <property type="match status" value="1"/>
</dbReference>
<evidence type="ECO:0000256" key="4">
    <source>
        <dbReference type="ARBA" id="ARBA00022989"/>
    </source>
</evidence>
<accession>A0AA85JFX2</accession>
<keyword evidence="9" id="KW-1185">Reference proteome</keyword>
<feature type="domain" description="T-cell immunomodulatory protein TIP C2" evidence="8">
    <location>
        <begin position="335"/>
        <end position="434"/>
    </location>
</feature>
<evidence type="ECO:0000256" key="7">
    <source>
        <dbReference type="SAM" id="Phobius"/>
    </source>
</evidence>
<evidence type="ECO:0000256" key="3">
    <source>
        <dbReference type="ARBA" id="ARBA00022692"/>
    </source>
</evidence>
<dbReference type="PANTHER" id="PTHR13412:SF0">
    <property type="entry name" value="T-CELL IMMUNOMODULATORY PROTEIN"/>
    <property type="match status" value="1"/>
</dbReference>
<keyword evidence="3 7" id="KW-0812">Transmembrane</keyword>
<evidence type="ECO:0000259" key="8">
    <source>
        <dbReference type="Pfam" id="PF23122"/>
    </source>
</evidence>